<sequence length="83" mass="9549">MNIVPLIPMANQIGQFFEILSNREQGLREIAEHIQKFWDPRMRRSLLDFVAQNPSGKGEDGELLPIVLQAVVTHKQQLEPRSQ</sequence>
<dbReference type="Proteomes" id="UP000245216">
    <property type="component" value="Unassembled WGS sequence"/>
</dbReference>
<reference evidence="1 2" key="2">
    <citation type="submission" date="2018-05" db="EMBL/GenBank/DDBJ databases">
        <authorList>
            <person name="Lanie J.A."/>
            <person name="Ng W.-L."/>
            <person name="Kazmierczak K.M."/>
            <person name="Andrzejewski T.M."/>
            <person name="Davidsen T.M."/>
            <person name="Wayne K.J."/>
            <person name="Tettelin H."/>
            <person name="Glass J.I."/>
            <person name="Rusch D."/>
            <person name="Podicherti R."/>
            <person name="Tsui H.-C.T."/>
            <person name="Winkler M.E."/>
        </authorList>
    </citation>
    <scope>NUCLEOTIDE SEQUENCE [LARGE SCALE GENOMIC DNA]</scope>
    <source>
        <strain evidence="1 2">YBY</strain>
    </source>
</reference>
<comment type="caution">
    <text evidence="1">The sequence shown here is derived from an EMBL/GenBank/DDBJ whole genome shotgun (WGS) entry which is preliminary data.</text>
</comment>
<proteinExistence type="predicted"/>
<dbReference type="Pfam" id="PF11390">
    <property type="entry name" value="FdsD"/>
    <property type="match status" value="1"/>
</dbReference>
<dbReference type="RefSeq" id="WP_109088848.1">
    <property type="nucleotide sequence ID" value="NZ_QEXO01000002.1"/>
</dbReference>
<organism evidence="1 2">
    <name type="scientific">Alcaligenes faecalis</name>
    <dbReference type="NCBI Taxonomy" id="511"/>
    <lineage>
        <taxon>Bacteria</taxon>
        <taxon>Pseudomonadati</taxon>
        <taxon>Pseudomonadota</taxon>
        <taxon>Betaproteobacteria</taxon>
        <taxon>Burkholderiales</taxon>
        <taxon>Alcaligenaceae</taxon>
        <taxon>Alcaligenes</taxon>
    </lineage>
</organism>
<accession>A0A2U2BL22</accession>
<evidence type="ECO:0000313" key="1">
    <source>
        <dbReference type="EMBL" id="PWE14721.1"/>
    </source>
</evidence>
<evidence type="ECO:0000313" key="2">
    <source>
        <dbReference type="Proteomes" id="UP000245216"/>
    </source>
</evidence>
<dbReference type="AlphaFoldDB" id="A0A2U2BL22"/>
<dbReference type="STRING" id="511.UZ73_07335"/>
<name>A0A2U2BL22_ALCFA</name>
<protein>
    <submittedName>
        <fullName evidence="1">Formate dehydrogenase</fullName>
    </submittedName>
</protein>
<reference evidence="1 2" key="1">
    <citation type="submission" date="2018-05" db="EMBL/GenBank/DDBJ databases">
        <title>Genome Sequence of an Efficient Indole-Degrading Bacterium, Alcaligenes sp.YBY.</title>
        <authorList>
            <person name="Yang B."/>
        </authorList>
    </citation>
    <scope>NUCLEOTIDE SEQUENCE [LARGE SCALE GENOMIC DNA]</scope>
    <source>
        <strain evidence="1 2">YBY</strain>
    </source>
</reference>
<gene>
    <name evidence="1" type="ORF">DF183_08440</name>
</gene>
<dbReference type="InterPro" id="IPR021074">
    <property type="entry name" value="Formate_DH_dsu"/>
</dbReference>
<dbReference type="EMBL" id="QEXO01000002">
    <property type="protein sequence ID" value="PWE14721.1"/>
    <property type="molecule type" value="Genomic_DNA"/>
</dbReference>